<name>X1Q5Y8_9ZZZZ</name>
<dbReference type="AlphaFoldDB" id="X1Q5Y8"/>
<reference evidence="1" key="1">
    <citation type="journal article" date="2014" name="Front. Microbiol.">
        <title>High frequency of phylogenetically diverse reductive dehalogenase-homologous genes in deep subseafloor sedimentary metagenomes.</title>
        <authorList>
            <person name="Kawai M."/>
            <person name="Futagami T."/>
            <person name="Toyoda A."/>
            <person name="Takaki Y."/>
            <person name="Nishi S."/>
            <person name="Hori S."/>
            <person name="Arai W."/>
            <person name="Tsubouchi T."/>
            <person name="Morono Y."/>
            <person name="Uchiyama I."/>
            <person name="Ito T."/>
            <person name="Fujiyama A."/>
            <person name="Inagaki F."/>
            <person name="Takami H."/>
        </authorList>
    </citation>
    <scope>NUCLEOTIDE SEQUENCE</scope>
    <source>
        <strain evidence="1">Expedition CK06-06</strain>
    </source>
</reference>
<comment type="caution">
    <text evidence="1">The sequence shown here is derived from an EMBL/GenBank/DDBJ whole genome shotgun (WGS) entry which is preliminary data.</text>
</comment>
<organism evidence="1">
    <name type="scientific">marine sediment metagenome</name>
    <dbReference type="NCBI Taxonomy" id="412755"/>
    <lineage>
        <taxon>unclassified sequences</taxon>
        <taxon>metagenomes</taxon>
        <taxon>ecological metagenomes</taxon>
    </lineage>
</organism>
<evidence type="ECO:0000313" key="1">
    <source>
        <dbReference type="EMBL" id="GAI63648.1"/>
    </source>
</evidence>
<proteinExistence type="predicted"/>
<gene>
    <name evidence="1" type="ORF">S12H4_01776</name>
</gene>
<sequence length="162" mass="18371">MLDELQEFIEEVHNEPFNVLSNNCIHKHARIVRKARELGHDASLMGCISIIPLRPVAGVPLIGPHIYAKVDDKVVDVSMEPELEQTMWKNKDVFRLFSVNVSKLKPHDPEKGPPLPRALPKWPWKEKSNPGLVAPIAAAVTAARKLEEKPKEKPKDAGKWRW</sequence>
<protein>
    <submittedName>
        <fullName evidence="1">Uncharacterized protein</fullName>
    </submittedName>
</protein>
<accession>X1Q5Y8</accession>
<dbReference type="EMBL" id="BARW01000380">
    <property type="protein sequence ID" value="GAI63648.1"/>
    <property type="molecule type" value="Genomic_DNA"/>
</dbReference>